<reference evidence="1" key="1">
    <citation type="submission" date="2014-09" db="EMBL/GenBank/DDBJ databases">
        <authorList>
            <person name="Magalhaes I.L.F."/>
            <person name="Oliveira U."/>
            <person name="Santos F.R."/>
            <person name="Vidigal T.H.D.A."/>
            <person name="Brescovit A.D."/>
            <person name="Santos A.J."/>
        </authorList>
    </citation>
    <scope>NUCLEOTIDE SEQUENCE</scope>
    <source>
        <tissue evidence="1">Shoot tissue taken approximately 20 cm above the soil surface</tissue>
    </source>
</reference>
<evidence type="ECO:0000313" key="1">
    <source>
        <dbReference type="EMBL" id="JAE35147.1"/>
    </source>
</evidence>
<dbReference type="AlphaFoldDB" id="A0A0A9HEJ0"/>
<protein>
    <submittedName>
        <fullName evidence="1">Uncharacterized protein</fullName>
    </submittedName>
</protein>
<sequence>MRISADVMVSSIIYWKKFTLQPSTWFSTLNYETVCFSTLNY</sequence>
<accession>A0A0A9HEJ0</accession>
<organism evidence="1">
    <name type="scientific">Arundo donax</name>
    <name type="common">Giant reed</name>
    <name type="synonym">Donax arundinaceus</name>
    <dbReference type="NCBI Taxonomy" id="35708"/>
    <lineage>
        <taxon>Eukaryota</taxon>
        <taxon>Viridiplantae</taxon>
        <taxon>Streptophyta</taxon>
        <taxon>Embryophyta</taxon>
        <taxon>Tracheophyta</taxon>
        <taxon>Spermatophyta</taxon>
        <taxon>Magnoliopsida</taxon>
        <taxon>Liliopsida</taxon>
        <taxon>Poales</taxon>
        <taxon>Poaceae</taxon>
        <taxon>PACMAD clade</taxon>
        <taxon>Arundinoideae</taxon>
        <taxon>Arundineae</taxon>
        <taxon>Arundo</taxon>
    </lineage>
</organism>
<proteinExistence type="predicted"/>
<name>A0A0A9HEJ0_ARUDO</name>
<dbReference type="EMBL" id="GBRH01162749">
    <property type="protein sequence ID" value="JAE35147.1"/>
    <property type="molecule type" value="Transcribed_RNA"/>
</dbReference>
<reference evidence="1" key="2">
    <citation type="journal article" date="2015" name="Data Brief">
        <title>Shoot transcriptome of the giant reed, Arundo donax.</title>
        <authorList>
            <person name="Barrero R.A."/>
            <person name="Guerrero F.D."/>
            <person name="Moolhuijzen P."/>
            <person name="Goolsby J.A."/>
            <person name="Tidwell J."/>
            <person name="Bellgard S.E."/>
            <person name="Bellgard M.I."/>
        </authorList>
    </citation>
    <scope>NUCLEOTIDE SEQUENCE</scope>
    <source>
        <tissue evidence="1">Shoot tissue taken approximately 20 cm above the soil surface</tissue>
    </source>
</reference>